<gene>
    <name evidence="2" type="ORF">RB548_04180</name>
</gene>
<dbReference type="PROSITE" id="PS51257">
    <property type="entry name" value="PROKAR_LIPOPROTEIN"/>
    <property type="match status" value="1"/>
</dbReference>
<evidence type="ECO:0000313" key="2">
    <source>
        <dbReference type="EMBL" id="WVT04616.1"/>
    </source>
</evidence>
<dbReference type="EMBL" id="CP133148">
    <property type="protein sequence ID" value="WVT04616.1"/>
    <property type="molecule type" value="Genomic_DNA"/>
</dbReference>
<accession>A0ABZ2BE71</accession>
<keyword evidence="3" id="KW-1185">Reference proteome</keyword>
<dbReference type="RefSeq" id="WP_331373777.1">
    <property type="nucleotide sequence ID" value="NZ_CP133148.1"/>
</dbReference>
<sequence>MKIKLAAMLIAALSLSACQTKPYDEMTEAEQKKMAAEVAQRCIRQGHTKVSAAAQECLRREATKEVELRDTNRENAKRFAQAMGQGFSAYGSSMSQGYDFSPTRRPVNCTSSTYTGNPIYTTCY</sequence>
<feature type="signal peptide" evidence="1">
    <location>
        <begin position="1"/>
        <end position="17"/>
    </location>
</feature>
<evidence type="ECO:0000256" key="1">
    <source>
        <dbReference type="SAM" id="SignalP"/>
    </source>
</evidence>
<reference evidence="2" key="1">
    <citation type="submission" date="2023-08" db="EMBL/GenBank/DDBJ databases">
        <title>Complete genome sequence of Sinorhizobium chiapanecum ITTG S70 isolated from Acaciella angustissima nodules in Chiapas-Mexico.</title>
        <authorList>
            <person name="Rincon-Rosales R."/>
            <person name="Rogel M.A."/>
            <person name="Rincon-Medina C.I."/>
            <person name="Guerrero G."/>
            <person name="Manzano-Gomez L.A."/>
            <person name="Lopez-Lopez A."/>
            <person name="Rincon Molina F.A."/>
            <person name="Martinez-Romero E."/>
        </authorList>
    </citation>
    <scope>NUCLEOTIDE SEQUENCE</scope>
    <source>
        <strain evidence="2">ITTG S70</strain>
    </source>
</reference>
<keyword evidence="1" id="KW-0732">Signal</keyword>
<feature type="chain" id="PRO_5046252652" description="Lipoprotein" evidence="1">
    <location>
        <begin position="18"/>
        <end position="124"/>
    </location>
</feature>
<organism evidence="2 3">
    <name type="scientific">Sinorhizobium chiapasense</name>
    <dbReference type="NCBI Taxonomy" id="501572"/>
    <lineage>
        <taxon>Bacteria</taxon>
        <taxon>Pseudomonadati</taxon>
        <taxon>Pseudomonadota</taxon>
        <taxon>Alphaproteobacteria</taxon>
        <taxon>Hyphomicrobiales</taxon>
        <taxon>Rhizobiaceae</taxon>
        <taxon>Sinorhizobium/Ensifer group</taxon>
        <taxon>Sinorhizobium</taxon>
    </lineage>
</organism>
<dbReference type="Proteomes" id="UP001432360">
    <property type="component" value="Chromosome"/>
</dbReference>
<name>A0ABZ2BE71_9HYPH</name>
<evidence type="ECO:0008006" key="4">
    <source>
        <dbReference type="Google" id="ProtNLM"/>
    </source>
</evidence>
<proteinExistence type="predicted"/>
<evidence type="ECO:0000313" key="3">
    <source>
        <dbReference type="Proteomes" id="UP001432360"/>
    </source>
</evidence>
<protein>
    <recommendedName>
        <fullName evidence="4">Lipoprotein</fullName>
    </recommendedName>
</protein>